<name>A0A7H0LQ85_9SPHN</name>
<feature type="transmembrane region" description="Helical" evidence="6">
    <location>
        <begin position="217"/>
        <end position="235"/>
    </location>
</feature>
<keyword evidence="8" id="KW-1185">Reference proteome</keyword>
<dbReference type="AlphaFoldDB" id="A0A7H0LQ85"/>
<evidence type="ECO:0000256" key="1">
    <source>
        <dbReference type="ARBA" id="ARBA00004141"/>
    </source>
</evidence>
<evidence type="ECO:0000256" key="3">
    <source>
        <dbReference type="ARBA" id="ARBA00022692"/>
    </source>
</evidence>
<comment type="subcellular location">
    <subcellularLocation>
        <location evidence="1">Membrane</location>
        <topology evidence="1">Multi-pass membrane protein</topology>
    </subcellularLocation>
</comment>
<protein>
    <submittedName>
        <fullName evidence="7">AI-2E family transporter</fullName>
    </submittedName>
</protein>
<dbReference type="GO" id="GO:0016020">
    <property type="term" value="C:membrane"/>
    <property type="evidence" value="ECO:0007669"/>
    <property type="project" value="UniProtKB-SubCell"/>
</dbReference>
<evidence type="ECO:0000313" key="7">
    <source>
        <dbReference type="EMBL" id="QNQ11838.1"/>
    </source>
</evidence>
<keyword evidence="4 6" id="KW-1133">Transmembrane helix</keyword>
<organism evidence="7 8">
    <name type="scientific">Sphingomonas alpina</name>
    <dbReference type="NCBI Taxonomy" id="653931"/>
    <lineage>
        <taxon>Bacteria</taxon>
        <taxon>Pseudomonadati</taxon>
        <taxon>Pseudomonadota</taxon>
        <taxon>Alphaproteobacteria</taxon>
        <taxon>Sphingomonadales</taxon>
        <taxon>Sphingomonadaceae</taxon>
        <taxon>Sphingomonas</taxon>
    </lineage>
</organism>
<keyword evidence="5 6" id="KW-0472">Membrane</keyword>
<dbReference type="PANTHER" id="PTHR21716">
    <property type="entry name" value="TRANSMEMBRANE PROTEIN"/>
    <property type="match status" value="1"/>
</dbReference>
<evidence type="ECO:0000256" key="5">
    <source>
        <dbReference type="ARBA" id="ARBA00023136"/>
    </source>
</evidence>
<feature type="transmembrane region" description="Helical" evidence="6">
    <location>
        <begin position="63"/>
        <end position="84"/>
    </location>
</feature>
<feature type="transmembrane region" description="Helical" evidence="6">
    <location>
        <begin position="307"/>
        <end position="340"/>
    </location>
</feature>
<comment type="similarity">
    <text evidence="2">Belongs to the autoinducer-2 exporter (AI-2E) (TC 2.A.86) family.</text>
</comment>
<dbReference type="EMBL" id="CP061038">
    <property type="protein sequence ID" value="QNQ11838.1"/>
    <property type="molecule type" value="Genomic_DNA"/>
</dbReference>
<keyword evidence="3 6" id="KW-0812">Transmembrane</keyword>
<feature type="transmembrane region" description="Helical" evidence="6">
    <location>
        <begin position="159"/>
        <end position="177"/>
    </location>
</feature>
<evidence type="ECO:0000256" key="6">
    <source>
        <dbReference type="SAM" id="Phobius"/>
    </source>
</evidence>
<gene>
    <name evidence="7" type="ORF">H3Z74_03405</name>
</gene>
<proteinExistence type="inferred from homology"/>
<dbReference type="InterPro" id="IPR002549">
    <property type="entry name" value="AI-2E-like"/>
</dbReference>
<dbReference type="Proteomes" id="UP000516148">
    <property type="component" value="Chromosome"/>
</dbReference>
<dbReference type="KEGG" id="spap:H3Z74_03405"/>
<evidence type="ECO:0000256" key="2">
    <source>
        <dbReference type="ARBA" id="ARBA00009773"/>
    </source>
</evidence>
<reference evidence="7 8" key="1">
    <citation type="submission" date="2020-09" db="EMBL/GenBank/DDBJ databases">
        <title>Sphingomonas sp., a new species isolated from pork steak.</title>
        <authorList>
            <person name="Heidler von Heilborn D."/>
        </authorList>
    </citation>
    <scope>NUCLEOTIDE SEQUENCE [LARGE SCALE GENOMIC DNA]</scope>
    <source>
        <strain evidence="8">S8-3T</strain>
    </source>
</reference>
<dbReference type="Pfam" id="PF01594">
    <property type="entry name" value="AI-2E_transport"/>
    <property type="match status" value="1"/>
</dbReference>
<accession>A0A7H0LQ85</accession>
<feature type="transmembrane region" description="Helical" evidence="6">
    <location>
        <begin position="242"/>
        <end position="270"/>
    </location>
</feature>
<dbReference type="PANTHER" id="PTHR21716:SF61">
    <property type="entry name" value="BLR8064 PROTEIN"/>
    <property type="match status" value="1"/>
</dbReference>
<feature type="transmembrane region" description="Helical" evidence="6">
    <location>
        <begin position="276"/>
        <end position="295"/>
    </location>
</feature>
<evidence type="ECO:0000256" key="4">
    <source>
        <dbReference type="ARBA" id="ARBA00022989"/>
    </source>
</evidence>
<evidence type="ECO:0000313" key="8">
    <source>
        <dbReference type="Proteomes" id="UP000516148"/>
    </source>
</evidence>
<sequence>MNVEKSKTAQVRARIALATAVALVALWIGHAFVPSILWAGVVTVAVEPLRRRIVTRWPGRHTLAASLITLAVLLIVVVPVVIAVSRAVVEAQSAALWLAQARANGVPLPAWVATLPIGSTEITAWWNTHLLTAAAASEQLGRIDTDTLLKQSQTLTHGVIRRVVVFAFTIVVLFFLIRDRDTVVQQLERGTKRAFGEAGIRLGRQISASVRGTVDGLVLLGLAQGIIMAVIYAIAGVPHPILIGLLSGLASIVPFGLVAVLLIAVALLVIKGSITAAIVVGVLGFLINFVIDHFLRPGLIGGTTRLPFVWVLIGIVGGVETIGLLGLFVGPAVMAALVLIWREWIADGDIGVPGDAT</sequence>